<sequence length="238" mass="27383">MLSASIIQTSKSPFAAPFLLVKKNDGTWRMCVDYRQLNEMTEKDKFPILVVEDLLDELGGAEYFSKLDLRSGYWQIRVKREDIPKTAFRTHHGHSEFKVMPFGLTNAPATFQALKNEVFGPYLRKFVLVFFDDILVYSSSLRLHVEHLRQVMGIVRAHKLFAKKNKCFFGRRQVEYLGHIISPKGVSTDPSKIEAMKDWPIPQNLKSLRGFLGLTGYYMKFIKGYGEISKPLTGILKK</sequence>
<evidence type="ECO:0000313" key="10">
    <source>
        <dbReference type="Proteomes" id="UP001165190"/>
    </source>
</evidence>
<keyword evidence="7" id="KW-0695">RNA-directed DNA polymerase</keyword>
<keyword evidence="4" id="KW-0540">Nuclease</keyword>
<reference evidence="9" key="1">
    <citation type="submission" date="2023-05" db="EMBL/GenBank/DDBJ databases">
        <title>Genome and transcriptome analyses reveal genes involved in the formation of fine ridges on petal epidermal cells in Hibiscus trionum.</title>
        <authorList>
            <person name="Koshimizu S."/>
            <person name="Masuda S."/>
            <person name="Ishii T."/>
            <person name="Shirasu K."/>
            <person name="Hoshino A."/>
            <person name="Arita M."/>
        </authorList>
    </citation>
    <scope>NUCLEOTIDE SEQUENCE</scope>
    <source>
        <strain evidence="9">Hamamatsu line</strain>
    </source>
</reference>
<accession>A0A9W7GYW0</accession>
<organism evidence="9 10">
    <name type="scientific">Hibiscus trionum</name>
    <name type="common">Flower of an hour</name>
    <dbReference type="NCBI Taxonomy" id="183268"/>
    <lineage>
        <taxon>Eukaryota</taxon>
        <taxon>Viridiplantae</taxon>
        <taxon>Streptophyta</taxon>
        <taxon>Embryophyta</taxon>
        <taxon>Tracheophyta</taxon>
        <taxon>Spermatophyta</taxon>
        <taxon>Magnoliopsida</taxon>
        <taxon>eudicotyledons</taxon>
        <taxon>Gunneridae</taxon>
        <taxon>Pentapetalae</taxon>
        <taxon>rosids</taxon>
        <taxon>malvids</taxon>
        <taxon>Malvales</taxon>
        <taxon>Malvaceae</taxon>
        <taxon>Malvoideae</taxon>
        <taxon>Hibiscus</taxon>
    </lineage>
</organism>
<dbReference type="GO" id="GO:0006508">
    <property type="term" value="P:proteolysis"/>
    <property type="evidence" value="ECO:0007669"/>
    <property type="project" value="UniProtKB-KW"/>
</dbReference>
<dbReference type="InterPro" id="IPR043502">
    <property type="entry name" value="DNA/RNA_pol_sf"/>
</dbReference>
<keyword evidence="2" id="KW-0808">Transferase</keyword>
<feature type="domain" description="Reverse transcriptase" evidence="8">
    <location>
        <begin position="2"/>
        <end position="181"/>
    </location>
</feature>
<evidence type="ECO:0000256" key="3">
    <source>
        <dbReference type="ARBA" id="ARBA00022695"/>
    </source>
</evidence>
<evidence type="ECO:0000256" key="1">
    <source>
        <dbReference type="ARBA" id="ARBA00022670"/>
    </source>
</evidence>
<dbReference type="Gene3D" id="3.30.70.270">
    <property type="match status" value="2"/>
</dbReference>
<dbReference type="PROSITE" id="PS50878">
    <property type="entry name" value="RT_POL"/>
    <property type="match status" value="1"/>
</dbReference>
<keyword evidence="6" id="KW-0378">Hydrolase</keyword>
<dbReference type="InterPro" id="IPR053134">
    <property type="entry name" value="RNA-dir_DNA_polymerase"/>
</dbReference>
<dbReference type="InterPro" id="IPR000477">
    <property type="entry name" value="RT_dom"/>
</dbReference>
<evidence type="ECO:0000256" key="4">
    <source>
        <dbReference type="ARBA" id="ARBA00022722"/>
    </source>
</evidence>
<evidence type="ECO:0000256" key="6">
    <source>
        <dbReference type="ARBA" id="ARBA00022801"/>
    </source>
</evidence>
<keyword evidence="1" id="KW-0645">Protease</keyword>
<dbReference type="SUPFAM" id="SSF56672">
    <property type="entry name" value="DNA/RNA polymerases"/>
    <property type="match status" value="1"/>
</dbReference>
<dbReference type="FunFam" id="3.10.10.10:FF:000007">
    <property type="entry name" value="Retrovirus-related Pol polyprotein from transposon 17.6-like Protein"/>
    <property type="match status" value="1"/>
</dbReference>
<evidence type="ECO:0000256" key="2">
    <source>
        <dbReference type="ARBA" id="ARBA00022679"/>
    </source>
</evidence>
<dbReference type="GO" id="GO:0004519">
    <property type="term" value="F:endonuclease activity"/>
    <property type="evidence" value="ECO:0007669"/>
    <property type="project" value="UniProtKB-KW"/>
</dbReference>
<evidence type="ECO:0000256" key="5">
    <source>
        <dbReference type="ARBA" id="ARBA00022759"/>
    </source>
</evidence>
<dbReference type="Gene3D" id="3.10.10.10">
    <property type="entry name" value="HIV Type 1 Reverse Transcriptase, subunit A, domain 1"/>
    <property type="match status" value="1"/>
</dbReference>
<evidence type="ECO:0000313" key="9">
    <source>
        <dbReference type="EMBL" id="GMI67572.1"/>
    </source>
</evidence>
<gene>
    <name evidence="9" type="ORF">HRI_000426500</name>
</gene>
<dbReference type="Proteomes" id="UP001165190">
    <property type="component" value="Unassembled WGS sequence"/>
</dbReference>
<dbReference type="Pfam" id="PF00078">
    <property type="entry name" value="RVT_1"/>
    <property type="match status" value="1"/>
</dbReference>
<protein>
    <recommendedName>
        <fullName evidence="8">Reverse transcriptase domain-containing protein</fullName>
    </recommendedName>
</protein>
<dbReference type="EMBL" id="BSYR01000005">
    <property type="protein sequence ID" value="GMI67572.1"/>
    <property type="molecule type" value="Genomic_DNA"/>
</dbReference>
<proteinExistence type="predicted"/>
<dbReference type="OrthoDB" id="117622at2759"/>
<evidence type="ECO:0000256" key="7">
    <source>
        <dbReference type="ARBA" id="ARBA00022918"/>
    </source>
</evidence>
<dbReference type="CDD" id="cd01647">
    <property type="entry name" value="RT_LTR"/>
    <property type="match status" value="1"/>
</dbReference>
<dbReference type="AlphaFoldDB" id="A0A9W7GYW0"/>
<dbReference type="PANTHER" id="PTHR24559">
    <property type="entry name" value="TRANSPOSON TY3-I GAG-POL POLYPROTEIN"/>
    <property type="match status" value="1"/>
</dbReference>
<dbReference type="GO" id="GO:0003964">
    <property type="term" value="F:RNA-directed DNA polymerase activity"/>
    <property type="evidence" value="ECO:0007669"/>
    <property type="project" value="UniProtKB-KW"/>
</dbReference>
<dbReference type="PANTHER" id="PTHR24559:SF450">
    <property type="entry name" value="RNA-DIRECTED DNA POLYMERASE HOMOLOG"/>
    <property type="match status" value="1"/>
</dbReference>
<keyword evidence="5" id="KW-0255">Endonuclease</keyword>
<comment type="caution">
    <text evidence="9">The sequence shown here is derived from an EMBL/GenBank/DDBJ whole genome shotgun (WGS) entry which is preliminary data.</text>
</comment>
<name>A0A9W7GYW0_HIBTR</name>
<dbReference type="GO" id="GO:0008233">
    <property type="term" value="F:peptidase activity"/>
    <property type="evidence" value="ECO:0007669"/>
    <property type="project" value="UniProtKB-KW"/>
</dbReference>
<keyword evidence="10" id="KW-1185">Reference proteome</keyword>
<dbReference type="InterPro" id="IPR043128">
    <property type="entry name" value="Rev_trsase/Diguanyl_cyclase"/>
</dbReference>
<keyword evidence="3" id="KW-0548">Nucleotidyltransferase</keyword>
<evidence type="ECO:0000259" key="8">
    <source>
        <dbReference type="PROSITE" id="PS50878"/>
    </source>
</evidence>